<dbReference type="Pfam" id="PF08263">
    <property type="entry name" value="LRRNT_2"/>
    <property type="match status" value="1"/>
</dbReference>
<dbReference type="Proteomes" id="UP000289340">
    <property type="component" value="Chromosome 12"/>
</dbReference>
<reference evidence="11 12" key="1">
    <citation type="submission" date="2018-09" db="EMBL/GenBank/DDBJ databases">
        <title>A high-quality reference genome of wild soybean provides a powerful tool to mine soybean genomes.</title>
        <authorList>
            <person name="Xie M."/>
            <person name="Chung C.Y.L."/>
            <person name="Li M.-W."/>
            <person name="Wong F.-L."/>
            <person name="Chan T.-F."/>
            <person name="Lam H.-M."/>
        </authorList>
    </citation>
    <scope>NUCLEOTIDE SEQUENCE [LARGE SCALE GENOMIC DNA]</scope>
    <source>
        <strain evidence="12">cv. W05</strain>
        <tissue evidence="11">Hypocotyl of etiolated seedlings</tissue>
    </source>
</reference>
<keyword evidence="6" id="KW-1133">Transmembrane helix</keyword>
<protein>
    <submittedName>
        <fullName evidence="11">Retrovirus-related Pol polyprotein from transposon TNT 1-94</fullName>
    </submittedName>
</protein>
<evidence type="ECO:0000256" key="1">
    <source>
        <dbReference type="ARBA" id="ARBA00004167"/>
    </source>
</evidence>
<dbReference type="AlphaFoldDB" id="A0A445HPW9"/>
<sequence>MIETNQTKQPPQIEQPDQMEQSLMEHLTWMMEESTMETVHSEDESQVRQSIRVRQPSKRYFSDEYVNLIDDGEPQSFKKSFKEMLWMKKFLNELGHDQDDYVVNYDNQSAIHLAKNPMFHSRSKHIDIRYHWIREVTMMGMMKVSIFVFLTLMITMDCYGVTNPNDLRILNDFRKGLKNPKLLKWPDNGNDPCGPPSWSCAYCSGGRVTQIQTKNLGLEGSLPPK</sequence>
<name>A0A445HPW9_GLYSO</name>
<evidence type="ECO:0000256" key="5">
    <source>
        <dbReference type="ARBA" id="ARBA00022737"/>
    </source>
</evidence>
<accession>A0A445HPW9</accession>
<evidence type="ECO:0000256" key="3">
    <source>
        <dbReference type="ARBA" id="ARBA00022692"/>
    </source>
</evidence>
<evidence type="ECO:0000313" key="11">
    <source>
        <dbReference type="EMBL" id="RZB75801.1"/>
    </source>
</evidence>
<evidence type="ECO:0000256" key="9">
    <source>
        <dbReference type="ARBA" id="ARBA00023180"/>
    </source>
</evidence>
<evidence type="ECO:0000256" key="6">
    <source>
        <dbReference type="ARBA" id="ARBA00022989"/>
    </source>
</evidence>
<keyword evidence="7" id="KW-0472">Membrane</keyword>
<dbReference type="PANTHER" id="PTHR47986">
    <property type="entry name" value="OSJNBA0070M12.3 PROTEIN"/>
    <property type="match status" value="1"/>
</dbReference>
<evidence type="ECO:0000256" key="7">
    <source>
        <dbReference type="ARBA" id="ARBA00023136"/>
    </source>
</evidence>
<evidence type="ECO:0000313" key="12">
    <source>
        <dbReference type="Proteomes" id="UP000289340"/>
    </source>
</evidence>
<keyword evidence="12" id="KW-1185">Reference proteome</keyword>
<evidence type="ECO:0000259" key="10">
    <source>
        <dbReference type="Pfam" id="PF08263"/>
    </source>
</evidence>
<dbReference type="GO" id="GO:0016020">
    <property type="term" value="C:membrane"/>
    <property type="evidence" value="ECO:0007669"/>
    <property type="project" value="UniProtKB-SubCell"/>
</dbReference>
<gene>
    <name evidence="11" type="ORF">D0Y65_034342</name>
</gene>
<feature type="domain" description="Leucine-rich repeat-containing N-terminal plant-type" evidence="10">
    <location>
        <begin position="164"/>
        <end position="204"/>
    </location>
</feature>
<keyword evidence="2" id="KW-0433">Leucine-rich repeat</keyword>
<proteinExistence type="predicted"/>
<keyword evidence="4" id="KW-0732">Signal</keyword>
<comment type="subcellular location">
    <subcellularLocation>
        <location evidence="1">Membrane</location>
        <topology evidence="1">Single-pass membrane protein</topology>
    </subcellularLocation>
</comment>
<keyword evidence="9" id="KW-0325">Glycoprotein</keyword>
<evidence type="ECO:0000256" key="2">
    <source>
        <dbReference type="ARBA" id="ARBA00022614"/>
    </source>
</evidence>
<dbReference type="PANTHER" id="PTHR47986:SF1">
    <property type="entry name" value="OS04G0685900 PROTEIN"/>
    <property type="match status" value="1"/>
</dbReference>
<keyword evidence="5" id="KW-0677">Repeat</keyword>
<keyword evidence="8" id="KW-0675">Receptor</keyword>
<comment type="caution">
    <text evidence="11">The sequence shown here is derived from an EMBL/GenBank/DDBJ whole genome shotgun (WGS) entry which is preliminary data.</text>
</comment>
<keyword evidence="3" id="KW-0812">Transmembrane</keyword>
<dbReference type="InterPro" id="IPR013210">
    <property type="entry name" value="LRR_N_plant-typ"/>
</dbReference>
<evidence type="ECO:0000256" key="8">
    <source>
        <dbReference type="ARBA" id="ARBA00023170"/>
    </source>
</evidence>
<organism evidence="11 12">
    <name type="scientific">Glycine soja</name>
    <name type="common">Wild soybean</name>
    <dbReference type="NCBI Taxonomy" id="3848"/>
    <lineage>
        <taxon>Eukaryota</taxon>
        <taxon>Viridiplantae</taxon>
        <taxon>Streptophyta</taxon>
        <taxon>Embryophyta</taxon>
        <taxon>Tracheophyta</taxon>
        <taxon>Spermatophyta</taxon>
        <taxon>Magnoliopsida</taxon>
        <taxon>eudicotyledons</taxon>
        <taxon>Gunneridae</taxon>
        <taxon>Pentapetalae</taxon>
        <taxon>rosids</taxon>
        <taxon>fabids</taxon>
        <taxon>Fabales</taxon>
        <taxon>Fabaceae</taxon>
        <taxon>Papilionoideae</taxon>
        <taxon>50 kb inversion clade</taxon>
        <taxon>NPAAA clade</taxon>
        <taxon>indigoferoid/millettioid clade</taxon>
        <taxon>Phaseoleae</taxon>
        <taxon>Glycine</taxon>
        <taxon>Glycine subgen. Soja</taxon>
    </lineage>
</organism>
<dbReference type="CDD" id="cd09272">
    <property type="entry name" value="RNase_HI_RT_Ty1"/>
    <property type="match status" value="1"/>
</dbReference>
<evidence type="ECO:0000256" key="4">
    <source>
        <dbReference type="ARBA" id="ARBA00022729"/>
    </source>
</evidence>
<dbReference type="EMBL" id="QZWG01000012">
    <property type="protein sequence ID" value="RZB75801.1"/>
    <property type="molecule type" value="Genomic_DNA"/>
</dbReference>
<dbReference type="InterPro" id="IPR052422">
    <property type="entry name" value="Auxin_Ser/Thr_Kinase"/>
</dbReference>